<keyword evidence="6 10" id="KW-0472">Membrane</keyword>
<evidence type="ECO:0000256" key="3">
    <source>
        <dbReference type="ARBA" id="ARBA00022692"/>
    </source>
</evidence>
<dbReference type="PROSITE" id="PS00888">
    <property type="entry name" value="CNMP_BINDING_1"/>
    <property type="match status" value="1"/>
</dbReference>
<dbReference type="GO" id="GO:0005223">
    <property type="term" value="F:intracellularly cGMP-activated cation channel activity"/>
    <property type="evidence" value="ECO:0007669"/>
    <property type="project" value="TreeGrafter"/>
</dbReference>
<keyword evidence="5" id="KW-0406">Ion transport</keyword>
<keyword evidence="8" id="KW-0407">Ion channel</keyword>
<dbReference type="Proteomes" id="UP000275408">
    <property type="component" value="Unassembled WGS sequence"/>
</dbReference>
<evidence type="ECO:0000256" key="7">
    <source>
        <dbReference type="ARBA" id="ARBA00023286"/>
    </source>
</evidence>
<gene>
    <name evidence="12" type="ORF">pdam_00001768</name>
</gene>
<dbReference type="Gene3D" id="1.10.287.630">
    <property type="entry name" value="Helix hairpin bin"/>
    <property type="match status" value="1"/>
</dbReference>
<sequence>MNEGTANRTSKVRFSANTDTFSEEEEADIRHKRLLRYWYKGGRRYSEAEKAFLNRVRIPSVGLLGDGETKVGWLRFFDPGGDRLYYWLLIVSVAVVYNSWVLILRSSFPELHKKHQYVWIAIDYLCDVVYIVDIFVSSRTGYMEDGIMQKDIKKMRRHYLRTSKFYMDAASIIPLDIAYIFIAHEPAIRMNRLIKYHRFWHFLDRTESRTSYPNLFRLASLMQFILVIIHWNACIYFIVSRKIGFGKDPWVYPGIKGNANMTEMHRSLTRKYIYSFYWSTLTLTTIGEVPPPHTNVEFIIVIIDYLIGVLLFATIVGNVGSIITNQNAAKVDFQNKMDGIKSYMRFHKIPQHLQQRVIKWFDYLWMNKKHPDEEELLQSLPDKLRAELAIHVHLDSLRKVEIFQDCEAGFLSELVLRLRPQLFSPGDYVCRKGEVGREMYIVNRGKLEVVSETGTKVYAVLEAGSYFGEISVLCMSAAGNRRTASVRSVGYSELFCLSKNDLMEVLDEYSEIKTKIENIAKQRLENDKRRTSVLLSNKHDKNRANENGTDTDLRVKSKVFAKLEERIATLERERVDLMEEMKRQREEFSDRLVDLETSMAQLSRDRRGDGQRPTSRSFDFVWKRR</sequence>
<evidence type="ECO:0000256" key="4">
    <source>
        <dbReference type="ARBA" id="ARBA00022989"/>
    </source>
</evidence>
<dbReference type="AlphaFoldDB" id="A0A3M6TP43"/>
<dbReference type="PROSITE" id="PS50042">
    <property type="entry name" value="CNMP_BINDING_3"/>
    <property type="match status" value="1"/>
</dbReference>
<keyword evidence="7" id="KW-1071">Ligand-gated ion channel</keyword>
<evidence type="ECO:0000256" key="1">
    <source>
        <dbReference type="ARBA" id="ARBA00004141"/>
    </source>
</evidence>
<dbReference type="SMART" id="SM00100">
    <property type="entry name" value="cNMP"/>
    <property type="match status" value="1"/>
</dbReference>
<proteinExistence type="predicted"/>
<dbReference type="SUPFAM" id="SSF81324">
    <property type="entry name" value="Voltage-gated potassium channels"/>
    <property type="match status" value="1"/>
</dbReference>
<dbReference type="InterPro" id="IPR014710">
    <property type="entry name" value="RmlC-like_jellyroll"/>
</dbReference>
<feature type="transmembrane region" description="Helical" evidence="10">
    <location>
        <begin position="296"/>
        <end position="316"/>
    </location>
</feature>
<accession>A0A3M6TP43</accession>
<dbReference type="PANTHER" id="PTHR45638">
    <property type="entry name" value="CYCLIC NUCLEOTIDE-GATED CATION CHANNEL SUBUNIT A"/>
    <property type="match status" value="1"/>
</dbReference>
<dbReference type="CDD" id="cd00038">
    <property type="entry name" value="CAP_ED"/>
    <property type="match status" value="1"/>
</dbReference>
<feature type="region of interest" description="Disordered" evidence="9">
    <location>
        <begin position="599"/>
        <end position="625"/>
    </location>
</feature>
<comment type="subcellular location">
    <subcellularLocation>
        <location evidence="1">Membrane</location>
        <topology evidence="1">Multi-pass membrane protein</topology>
    </subcellularLocation>
</comment>
<feature type="domain" description="Cyclic nucleotide-binding" evidence="11">
    <location>
        <begin position="402"/>
        <end position="523"/>
    </location>
</feature>
<dbReference type="InterPro" id="IPR018488">
    <property type="entry name" value="cNMP-bd_CS"/>
</dbReference>
<dbReference type="FunFam" id="1.10.287.630:FF:000001">
    <property type="entry name" value="Cyclic nucleotide-gated channel alpha 3"/>
    <property type="match status" value="1"/>
</dbReference>
<comment type="caution">
    <text evidence="12">The sequence shown here is derived from an EMBL/GenBank/DDBJ whole genome shotgun (WGS) entry which is preliminary data.</text>
</comment>
<evidence type="ECO:0000313" key="13">
    <source>
        <dbReference type="Proteomes" id="UP000275408"/>
    </source>
</evidence>
<evidence type="ECO:0000313" key="12">
    <source>
        <dbReference type="EMBL" id="RMX43014.1"/>
    </source>
</evidence>
<feature type="transmembrane region" description="Helical" evidence="10">
    <location>
        <begin position="84"/>
        <end position="104"/>
    </location>
</feature>
<dbReference type="OrthoDB" id="421226at2759"/>
<dbReference type="PROSITE" id="PS00889">
    <property type="entry name" value="CNMP_BINDING_2"/>
    <property type="match status" value="1"/>
</dbReference>
<keyword evidence="13" id="KW-1185">Reference proteome</keyword>
<evidence type="ECO:0000256" key="8">
    <source>
        <dbReference type="ARBA" id="ARBA00023303"/>
    </source>
</evidence>
<evidence type="ECO:0000259" key="11">
    <source>
        <dbReference type="PROSITE" id="PS50042"/>
    </source>
</evidence>
<keyword evidence="2" id="KW-0813">Transport</keyword>
<feature type="transmembrane region" description="Helical" evidence="10">
    <location>
        <begin position="215"/>
        <end position="239"/>
    </location>
</feature>
<dbReference type="Pfam" id="PF00027">
    <property type="entry name" value="cNMP_binding"/>
    <property type="match status" value="1"/>
</dbReference>
<dbReference type="Gene3D" id="1.10.287.70">
    <property type="match status" value="1"/>
</dbReference>
<dbReference type="PRINTS" id="PR01463">
    <property type="entry name" value="EAGCHANLFMLY"/>
</dbReference>
<organism evidence="12 13">
    <name type="scientific">Pocillopora damicornis</name>
    <name type="common">Cauliflower coral</name>
    <name type="synonym">Millepora damicornis</name>
    <dbReference type="NCBI Taxonomy" id="46731"/>
    <lineage>
        <taxon>Eukaryota</taxon>
        <taxon>Metazoa</taxon>
        <taxon>Cnidaria</taxon>
        <taxon>Anthozoa</taxon>
        <taxon>Hexacorallia</taxon>
        <taxon>Scleractinia</taxon>
        <taxon>Astrocoeniina</taxon>
        <taxon>Pocilloporidae</taxon>
        <taxon>Pocillopora</taxon>
    </lineage>
</organism>
<evidence type="ECO:0000256" key="6">
    <source>
        <dbReference type="ARBA" id="ARBA00023136"/>
    </source>
</evidence>
<evidence type="ECO:0000256" key="5">
    <source>
        <dbReference type="ARBA" id="ARBA00023065"/>
    </source>
</evidence>
<dbReference type="FunFam" id="2.60.120.10:FF:000002">
    <property type="entry name" value="Cyclic nucleotide gated channel alpha 1a"/>
    <property type="match status" value="1"/>
</dbReference>
<dbReference type="Gene3D" id="2.60.120.10">
    <property type="entry name" value="Jelly Rolls"/>
    <property type="match status" value="1"/>
</dbReference>
<protein>
    <recommendedName>
        <fullName evidence="11">Cyclic nucleotide-binding domain-containing protein</fullName>
    </recommendedName>
</protein>
<dbReference type="InterPro" id="IPR018490">
    <property type="entry name" value="cNMP-bd_dom_sf"/>
</dbReference>
<dbReference type="GO" id="GO:0044877">
    <property type="term" value="F:protein-containing complex binding"/>
    <property type="evidence" value="ECO:0007669"/>
    <property type="project" value="TreeGrafter"/>
</dbReference>
<dbReference type="InterPro" id="IPR050866">
    <property type="entry name" value="CNG_cation_channel"/>
</dbReference>
<keyword evidence="3 10" id="KW-0812">Transmembrane</keyword>
<evidence type="ECO:0000256" key="2">
    <source>
        <dbReference type="ARBA" id="ARBA00022448"/>
    </source>
</evidence>
<dbReference type="FunFam" id="1.10.287.70:FF:000072">
    <property type="entry name" value="Cyclic nucleotide gated channel beta 3"/>
    <property type="match status" value="1"/>
</dbReference>
<feature type="transmembrane region" description="Helical" evidence="10">
    <location>
        <begin position="165"/>
        <end position="182"/>
    </location>
</feature>
<dbReference type="GO" id="GO:0017071">
    <property type="term" value="C:intracellular cyclic nucleotide activated cation channel complex"/>
    <property type="evidence" value="ECO:0007669"/>
    <property type="project" value="TreeGrafter"/>
</dbReference>
<evidence type="ECO:0000256" key="9">
    <source>
        <dbReference type="SAM" id="MobiDB-lite"/>
    </source>
</evidence>
<dbReference type="InterPro" id="IPR003938">
    <property type="entry name" value="K_chnl_volt-dep_EAG/ELK/ERG"/>
</dbReference>
<name>A0A3M6TP43_POCDA</name>
<evidence type="ECO:0000256" key="10">
    <source>
        <dbReference type="SAM" id="Phobius"/>
    </source>
</evidence>
<dbReference type="Pfam" id="PF00520">
    <property type="entry name" value="Ion_trans"/>
    <property type="match status" value="1"/>
</dbReference>
<dbReference type="STRING" id="46731.A0A3M6TP43"/>
<keyword evidence="4 10" id="KW-1133">Transmembrane helix</keyword>
<reference evidence="12 13" key="1">
    <citation type="journal article" date="2018" name="Sci. Rep.">
        <title>Comparative analysis of the Pocillopora damicornis genome highlights role of immune system in coral evolution.</title>
        <authorList>
            <person name="Cunning R."/>
            <person name="Bay R.A."/>
            <person name="Gillette P."/>
            <person name="Baker A.C."/>
            <person name="Traylor-Knowles N."/>
        </authorList>
    </citation>
    <scope>NUCLEOTIDE SEQUENCE [LARGE SCALE GENOMIC DNA]</scope>
    <source>
        <strain evidence="12">RSMAS</strain>
        <tissue evidence="12">Whole animal</tissue>
    </source>
</reference>
<dbReference type="EMBL" id="RCHS01003247">
    <property type="protein sequence ID" value="RMX43014.1"/>
    <property type="molecule type" value="Genomic_DNA"/>
</dbReference>
<dbReference type="InterPro" id="IPR000595">
    <property type="entry name" value="cNMP-bd_dom"/>
</dbReference>
<dbReference type="SUPFAM" id="SSF51206">
    <property type="entry name" value="cAMP-binding domain-like"/>
    <property type="match status" value="1"/>
</dbReference>
<feature type="transmembrane region" description="Helical" evidence="10">
    <location>
        <begin position="272"/>
        <end position="290"/>
    </location>
</feature>
<dbReference type="PANTHER" id="PTHR45638:SF11">
    <property type="entry name" value="CYCLIC NUCLEOTIDE-GATED CATION CHANNEL SUBUNIT A"/>
    <property type="match status" value="1"/>
</dbReference>
<dbReference type="InterPro" id="IPR005821">
    <property type="entry name" value="Ion_trans_dom"/>
</dbReference>
<dbReference type="GO" id="GO:0005886">
    <property type="term" value="C:plasma membrane"/>
    <property type="evidence" value="ECO:0007669"/>
    <property type="project" value="TreeGrafter"/>
</dbReference>
<dbReference type="GO" id="GO:0005249">
    <property type="term" value="F:voltage-gated potassium channel activity"/>
    <property type="evidence" value="ECO:0007669"/>
    <property type="project" value="InterPro"/>
</dbReference>